<dbReference type="PANTHER" id="PTHR35889:SF3">
    <property type="entry name" value="F-BOX DOMAIN-CONTAINING PROTEIN"/>
    <property type="match status" value="1"/>
</dbReference>
<dbReference type="GO" id="GO:0009055">
    <property type="term" value="F:electron transfer activity"/>
    <property type="evidence" value="ECO:0007669"/>
    <property type="project" value="InterPro"/>
</dbReference>
<organism evidence="3">
    <name type="scientific">marine metagenome</name>
    <dbReference type="NCBI Taxonomy" id="408172"/>
    <lineage>
        <taxon>unclassified sequences</taxon>
        <taxon>metagenomes</taxon>
        <taxon>ecological metagenomes</taxon>
    </lineage>
</organism>
<dbReference type="SUPFAM" id="SSF46626">
    <property type="entry name" value="Cytochrome c"/>
    <property type="match status" value="1"/>
</dbReference>
<dbReference type="AlphaFoldDB" id="A0A383E8U0"/>
<dbReference type="GO" id="GO:0020037">
    <property type="term" value="F:heme binding"/>
    <property type="evidence" value="ECO:0007669"/>
    <property type="project" value="InterPro"/>
</dbReference>
<feature type="non-terminal residue" evidence="3">
    <location>
        <position position="232"/>
    </location>
</feature>
<dbReference type="EMBL" id="UINC01223726">
    <property type="protein sequence ID" value="SVE53039.1"/>
    <property type="molecule type" value="Genomic_DNA"/>
</dbReference>
<evidence type="ECO:0000259" key="1">
    <source>
        <dbReference type="Pfam" id="PF07583"/>
    </source>
</evidence>
<reference evidence="3" key="1">
    <citation type="submission" date="2018-05" db="EMBL/GenBank/DDBJ databases">
        <authorList>
            <person name="Lanie J.A."/>
            <person name="Ng W.-L."/>
            <person name="Kazmierczak K.M."/>
            <person name="Andrzejewski T.M."/>
            <person name="Davidsen T.M."/>
            <person name="Wayne K.J."/>
            <person name="Tettelin H."/>
            <person name="Glass J.I."/>
            <person name="Rusch D."/>
            <person name="Podicherti R."/>
            <person name="Tsui H.-C.T."/>
            <person name="Winkler M.E."/>
        </authorList>
    </citation>
    <scope>NUCLEOTIDE SEQUENCE</scope>
</reference>
<name>A0A383E8U0_9ZZZZ</name>
<gene>
    <name evidence="3" type="ORF">METZ01_LOCUS505893</name>
</gene>
<evidence type="ECO:0000259" key="2">
    <source>
        <dbReference type="Pfam" id="PF07635"/>
    </source>
</evidence>
<protein>
    <recommendedName>
        <fullName evidence="4">Cytochrome c domain-containing protein</fullName>
    </recommendedName>
</protein>
<dbReference type="Gene3D" id="1.10.760.10">
    <property type="entry name" value="Cytochrome c-like domain"/>
    <property type="match status" value="1"/>
</dbReference>
<feature type="non-terminal residue" evidence="3">
    <location>
        <position position="1"/>
    </location>
</feature>
<evidence type="ECO:0008006" key="4">
    <source>
        <dbReference type="Google" id="ProtNLM"/>
    </source>
</evidence>
<accession>A0A383E8U0</accession>
<dbReference type="InterPro" id="IPR036909">
    <property type="entry name" value="Cyt_c-like_dom_sf"/>
</dbReference>
<evidence type="ECO:0000313" key="3">
    <source>
        <dbReference type="EMBL" id="SVE53039.1"/>
    </source>
</evidence>
<dbReference type="Pfam" id="PF07583">
    <property type="entry name" value="PSCyt2"/>
    <property type="match status" value="1"/>
</dbReference>
<feature type="domain" description="DUF1549" evidence="1">
    <location>
        <begin position="115"/>
        <end position="232"/>
    </location>
</feature>
<dbReference type="Pfam" id="PF07635">
    <property type="entry name" value="PSCyt1"/>
    <property type="match status" value="1"/>
</dbReference>
<dbReference type="PANTHER" id="PTHR35889">
    <property type="entry name" value="CYCLOINULO-OLIGOSACCHARIDE FRUCTANOTRANSFERASE-RELATED"/>
    <property type="match status" value="1"/>
</dbReference>
<sequence length="232" mass="27026">ILSDNCFQCHGPDSNKREADLRLDTRVGLFWGLDDYKVVAPGDLETSELYYRISHDDPEERMPPEEADRHLNDSEIAVIKTWISEGAEWTQHWSLVPPERPEMPVVSSPKWISNPIDAFVLARLDKENLSPSPQADPRILARRMHFDLTGLPPSVEATEAFIKTPSEKTTRRLFKSKAYGEKMAIRWLDAARYADTSGYQNDGWREMWRWRDWVIEAYNSNMRFDDFTVHQL</sequence>
<proteinExistence type="predicted"/>
<feature type="domain" description="Cytochrome C Planctomycete-type" evidence="2">
    <location>
        <begin position="6"/>
        <end position="66"/>
    </location>
</feature>
<dbReference type="InterPro" id="IPR011444">
    <property type="entry name" value="DUF1549"/>
</dbReference>
<dbReference type="InterPro" id="IPR011429">
    <property type="entry name" value="Cyt_c_Planctomycete-type"/>
</dbReference>